<evidence type="ECO:0000259" key="1">
    <source>
        <dbReference type="PROSITE" id="PS51061"/>
    </source>
</evidence>
<dbReference type="Gene3D" id="3.30.1370.50">
    <property type="entry name" value="R3H-like domain"/>
    <property type="match status" value="1"/>
</dbReference>
<name>A0AAW9PSF0_9CYAN</name>
<sequence>MSQAEVGVKWLTHLLELMGYLCTVRAELKANSDPEVNTPNYWLEIDHSSLRPHQIQALIGMDGSTLDAMQYLTNTTLNMHLPSEEDHCFYTIELNGYRAKRQVELQQLAEQAADRVRETQQEYAIKNLSSAERRQVHMFLKGFSDIETLSQGKEPHRHLIVRLVQN</sequence>
<dbReference type="InterPro" id="IPR001374">
    <property type="entry name" value="R3H_dom"/>
</dbReference>
<dbReference type="PANTHER" id="PTHR35800">
    <property type="entry name" value="PROTEIN JAG"/>
    <property type="match status" value="1"/>
</dbReference>
<dbReference type="GO" id="GO:0003723">
    <property type="term" value="F:RNA binding"/>
    <property type="evidence" value="ECO:0007669"/>
    <property type="project" value="InterPro"/>
</dbReference>
<gene>
    <name evidence="2" type="ORF">V2H45_08670</name>
</gene>
<dbReference type="SMART" id="SM00393">
    <property type="entry name" value="R3H"/>
    <property type="match status" value="1"/>
</dbReference>
<organism evidence="2 3">
    <name type="scientific">Tumidithrix elongata BACA0141</name>
    <dbReference type="NCBI Taxonomy" id="2716417"/>
    <lineage>
        <taxon>Bacteria</taxon>
        <taxon>Bacillati</taxon>
        <taxon>Cyanobacteriota</taxon>
        <taxon>Cyanophyceae</taxon>
        <taxon>Pseudanabaenales</taxon>
        <taxon>Pseudanabaenaceae</taxon>
        <taxon>Tumidithrix</taxon>
        <taxon>Tumidithrix elongata</taxon>
    </lineage>
</organism>
<dbReference type="InterPro" id="IPR034079">
    <property type="entry name" value="R3H_KhpB"/>
</dbReference>
<dbReference type="PANTHER" id="PTHR35800:SF1">
    <property type="entry name" value="RNA-BINDING PROTEIN KHPB"/>
    <property type="match status" value="1"/>
</dbReference>
<dbReference type="EMBL" id="JAZBJZ010000026">
    <property type="protein sequence ID" value="MEE3716817.1"/>
    <property type="molecule type" value="Genomic_DNA"/>
</dbReference>
<dbReference type="SUPFAM" id="SSF82708">
    <property type="entry name" value="R3H domain"/>
    <property type="match status" value="1"/>
</dbReference>
<protein>
    <submittedName>
        <fullName evidence="2">R3H domain-containing nucleic acid-binding protein</fullName>
    </submittedName>
</protein>
<feature type="domain" description="R3H" evidence="1">
    <location>
        <begin position="99"/>
        <end position="165"/>
    </location>
</feature>
<dbReference type="Pfam" id="PF01424">
    <property type="entry name" value="R3H"/>
    <property type="match status" value="1"/>
</dbReference>
<comment type="caution">
    <text evidence="2">The sequence shown here is derived from an EMBL/GenBank/DDBJ whole genome shotgun (WGS) entry which is preliminary data.</text>
</comment>
<proteinExistence type="predicted"/>
<dbReference type="RefSeq" id="WP_330483246.1">
    <property type="nucleotide sequence ID" value="NZ_JAZBJZ010000026.1"/>
</dbReference>
<dbReference type="Proteomes" id="UP001333818">
    <property type="component" value="Unassembled WGS sequence"/>
</dbReference>
<dbReference type="InterPro" id="IPR039247">
    <property type="entry name" value="KhpB"/>
</dbReference>
<dbReference type="Gene3D" id="3.30.300.20">
    <property type="match status" value="1"/>
</dbReference>
<evidence type="ECO:0000313" key="3">
    <source>
        <dbReference type="Proteomes" id="UP001333818"/>
    </source>
</evidence>
<dbReference type="InterPro" id="IPR015946">
    <property type="entry name" value="KH_dom-like_a/b"/>
</dbReference>
<dbReference type="PROSITE" id="PS51061">
    <property type="entry name" value="R3H"/>
    <property type="match status" value="1"/>
</dbReference>
<keyword evidence="3" id="KW-1185">Reference proteome</keyword>
<accession>A0AAW9PSF0</accession>
<dbReference type="AlphaFoldDB" id="A0AAW9PSF0"/>
<reference evidence="2" key="1">
    <citation type="submission" date="2024-01" db="EMBL/GenBank/DDBJ databases">
        <title>Bank of Algae and Cyanobacteria of the Azores (BACA) strain genomes.</title>
        <authorList>
            <person name="Luz R."/>
            <person name="Cordeiro R."/>
            <person name="Fonseca A."/>
            <person name="Goncalves V."/>
        </authorList>
    </citation>
    <scope>NUCLEOTIDE SEQUENCE</scope>
    <source>
        <strain evidence="2">BACA0141</strain>
    </source>
</reference>
<dbReference type="InterPro" id="IPR036867">
    <property type="entry name" value="R3H_dom_sf"/>
</dbReference>
<evidence type="ECO:0000313" key="2">
    <source>
        <dbReference type="EMBL" id="MEE3716817.1"/>
    </source>
</evidence>
<dbReference type="CDD" id="cd02644">
    <property type="entry name" value="R3H_jag"/>
    <property type="match status" value="1"/>
</dbReference>